<organism evidence="2 3">
    <name type="scientific">Elysia crispata</name>
    <name type="common">lettuce slug</name>
    <dbReference type="NCBI Taxonomy" id="231223"/>
    <lineage>
        <taxon>Eukaryota</taxon>
        <taxon>Metazoa</taxon>
        <taxon>Spiralia</taxon>
        <taxon>Lophotrochozoa</taxon>
        <taxon>Mollusca</taxon>
        <taxon>Gastropoda</taxon>
        <taxon>Heterobranchia</taxon>
        <taxon>Euthyneura</taxon>
        <taxon>Panpulmonata</taxon>
        <taxon>Sacoglossa</taxon>
        <taxon>Placobranchoidea</taxon>
        <taxon>Plakobranchidae</taxon>
        <taxon>Elysia</taxon>
    </lineage>
</organism>
<evidence type="ECO:0000313" key="3">
    <source>
        <dbReference type="Proteomes" id="UP001283361"/>
    </source>
</evidence>
<keyword evidence="3" id="KW-1185">Reference proteome</keyword>
<dbReference type="GO" id="GO:0016251">
    <property type="term" value="F:RNA polymerase II general transcription initiation factor activity"/>
    <property type="evidence" value="ECO:0007669"/>
    <property type="project" value="InterPro"/>
</dbReference>
<evidence type="ECO:0008006" key="4">
    <source>
        <dbReference type="Google" id="ProtNLM"/>
    </source>
</evidence>
<name>A0AAE1CK92_9GAST</name>
<feature type="compositionally biased region" description="Polar residues" evidence="1">
    <location>
        <begin position="265"/>
        <end position="276"/>
    </location>
</feature>
<dbReference type="Gene3D" id="1.20.58.1880">
    <property type="match status" value="1"/>
</dbReference>
<dbReference type="GO" id="GO:0009301">
    <property type="term" value="P:snRNA transcription"/>
    <property type="evidence" value="ECO:0007669"/>
    <property type="project" value="InterPro"/>
</dbReference>
<proteinExistence type="predicted"/>
<dbReference type="AlphaFoldDB" id="A0AAE1CK92"/>
<feature type="compositionally biased region" description="Low complexity" evidence="1">
    <location>
        <begin position="246"/>
        <end position="257"/>
    </location>
</feature>
<dbReference type="GO" id="GO:0016604">
    <property type="term" value="C:nuclear body"/>
    <property type="evidence" value="ECO:0007669"/>
    <property type="project" value="TreeGrafter"/>
</dbReference>
<dbReference type="InterPro" id="IPR021281">
    <property type="entry name" value="SNAPC2"/>
</dbReference>
<feature type="compositionally biased region" description="Basic residues" evidence="1">
    <location>
        <begin position="1"/>
        <end position="16"/>
    </location>
</feature>
<dbReference type="Proteomes" id="UP001283361">
    <property type="component" value="Unassembled WGS sequence"/>
</dbReference>
<dbReference type="CDD" id="cd00167">
    <property type="entry name" value="SANT"/>
    <property type="match status" value="1"/>
</dbReference>
<evidence type="ECO:0000256" key="1">
    <source>
        <dbReference type="SAM" id="MobiDB-lite"/>
    </source>
</evidence>
<dbReference type="PANTHER" id="PTHR15132">
    <property type="entry name" value="SNRNA-ACTIVATING PROTEIN COMPLEX SUBUNIT 2"/>
    <property type="match status" value="1"/>
</dbReference>
<dbReference type="InterPro" id="IPR001005">
    <property type="entry name" value="SANT/Myb"/>
</dbReference>
<evidence type="ECO:0000313" key="2">
    <source>
        <dbReference type="EMBL" id="KAK3702804.1"/>
    </source>
</evidence>
<feature type="region of interest" description="Disordered" evidence="1">
    <location>
        <begin position="246"/>
        <end position="276"/>
    </location>
</feature>
<sequence>MSTNKRALRKRVVKRKAWNEEMGPKPKSSRKSSLETWNLVEKKCLLEGLKSYGPQKHKLIANLIGSKSEAEVQERIFSLRGAAACDTQSADGINTEVRAPIEKWIHTVSELVHCDEIDYSLEISKALGYIAKYEDFDDEQVHDLSWRNIYTYLSGLAEKGAVGLPTMSDIESLILIELMTDLGTTLNGLDTTPQQQILEHKIQLINAGLGVQYINRAQRSQNAMFMAQALGNEFTGLENLLTDSFSDSSSSLNSSKSKTSEKNLFETSSSTDNDVAASRSNTIYSVNPSNFVHKNGVDLNEHVGLRYTDELDITFIKPKLFTFNPLCIPTNLHNFQLKNV</sequence>
<dbReference type="PANTHER" id="PTHR15132:SF1">
    <property type="entry name" value="SNRNA-ACTIVATING PROTEIN COMPLEX SUBUNIT 2"/>
    <property type="match status" value="1"/>
</dbReference>
<reference evidence="2" key="1">
    <citation type="journal article" date="2023" name="G3 (Bethesda)">
        <title>A reference genome for the long-term kleptoplast-retaining sea slug Elysia crispata morphotype clarki.</title>
        <authorList>
            <person name="Eastman K.E."/>
            <person name="Pendleton A.L."/>
            <person name="Shaikh M.A."/>
            <person name="Suttiyut T."/>
            <person name="Ogas R."/>
            <person name="Tomko P."/>
            <person name="Gavelis G."/>
            <person name="Widhalm J.R."/>
            <person name="Wisecaver J.H."/>
        </authorList>
    </citation>
    <scope>NUCLEOTIDE SEQUENCE</scope>
    <source>
        <strain evidence="2">ECLA1</strain>
    </source>
</reference>
<comment type="caution">
    <text evidence="2">The sequence shown here is derived from an EMBL/GenBank/DDBJ whole genome shotgun (WGS) entry which is preliminary data.</text>
</comment>
<gene>
    <name evidence="2" type="ORF">RRG08_042787</name>
</gene>
<dbReference type="EMBL" id="JAWDGP010007852">
    <property type="protein sequence ID" value="KAK3702804.1"/>
    <property type="molecule type" value="Genomic_DNA"/>
</dbReference>
<feature type="region of interest" description="Disordered" evidence="1">
    <location>
        <begin position="1"/>
        <end position="34"/>
    </location>
</feature>
<protein>
    <recommendedName>
        <fullName evidence="4">Myb-like domain-containing protein</fullName>
    </recommendedName>
</protein>
<accession>A0AAE1CK92</accession>